<evidence type="ECO:0000256" key="4">
    <source>
        <dbReference type="ARBA" id="ARBA00022840"/>
    </source>
</evidence>
<comment type="caution">
    <text evidence="8">The sequence shown here is derived from an EMBL/GenBank/DDBJ whole genome shotgun (WGS) entry which is preliminary data.</text>
</comment>
<evidence type="ECO:0000259" key="6">
    <source>
        <dbReference type="Pfam" id="PF03738"/>
    </source>
</evidence>
<evidence type="ECO:0000256" key="2">
    <source>
        <dbReference type="ARBA" id="ARBA00022723"/>
    </source>
</evidence>
<dbReference type="Pfam" id="PF14403">
    <property type="entry name" value="CP_ATPgrasp_2"/>
    <property type="match status" value="1"/>
</dbReference>
<dbReference type="SUPFAM" id="SSF56059">
    <property type="entry name" value="Glutathione synthetase ATP-binding domain-like"/>
    <property type="match status" value="2"/>
</dbReference>
<dbReference type="Gene3D" id="3.30.1490.330">
    <property type="match status" value="1"/>
</dbReference>
<protein>
    <submittedName>
        <fullName evidence="8">Glutathionylspermidine synthase family protein</fullName>
    </submittedName>
</protein>
<keyword evidence="5" id="KW-0460">Magnesium</keyword>
<keyword evidence="2" id="KW-0479">Metal-binding</keyword>
<evidence type="ECO:0000259" key="7">
    <source>
        <dbReference type="Pfam" id="PF14403"/>
    </source>
</evidence>
<dbReference type="RefSeq" id="WP_202747257.1">
    <property type="nucleotide sequence ID" value="NZ_JAESWC010000001.1"/>
</dbReference>
<evidence type="ECO:0000313" key="8">
    <source>
        <dbReference type="EMBL" id="MBL4934629.1"/>
    </source>
</evidence>
<dbReference type="EMBL" id="JAESWC010000001">
    <property type="protein sequence ID" value="MBL4934629.1"/>
    <property type="molecule type" value="Genomic_DNA"/>
</dbReference>
<evidence type="ECO:0000256" key="1">
    <source>
        <dbReference type="ARBA" id="ARBA00022598"/>
    </source>
</evidence>
<evidence type="ECO:0000313" key="9">
    <source>
        <dbReference type="Proteomes" id="UP000632377"/>
    </source>
</evidence>
<feature type="domain" description="Glutathionylspermidine synthase pre-ATP-grasp-like" evidence="6">
    <location>
        <begin position="448"/>
        <end position="813"/>
    </location>
</feature>
<keyword evidence="3" id="KW-0547">Nucleotide-binding</keyword>
<organism evidence="8 9">
    <name type="scientific">Clostridium rhizosphaerae</name>
    <dbReference type="NCBI Taxonomy" id="2803861"/>
    <lineage>
        <taxon>Bacteria</taxon>
        <taxon>Bacillati</taxon>
        <taxon>Bacillota</taxon>
        <taxon>Clostridia</taxon>
        <taxon>Eubacteriales</taxon>
        <taxon>Clostridiaceae</taxon>
        <taxon>Clostridium</taxon>
    </lineage>
</organism>
<keyword evidence="1" id="KW-0436">Ligase</keyword>
<dbReference type="InterPro" id="IPR005494">
    <property type="entry name" value="GSPS_pre-ATP-grasp-like_dom"/>
</dbReference>
<accession>A0ABS1T5M2</accession>
<sequence length="814" mass="95537">MYGKLSDKLLFDYYMIHSTRKEDIYCTVPFYISKEEYKEFKDSSEILNKLVYRIMSNITDEFKDFQSFIPDFQYKDKILNLKRPLGDTFWVRYDSFIRAKGGVFYSEFNYDKPCAQREILATGEMEANNNINLEYRDRFKKAFEKLLKAQPHKENYTIALLSDPCHAEEAHIMYLLEKELKRENVEFIRVGPKNLYVENEQVYGFKRQIDIILRLFPTEFSYEINDFDKILEVFEKGRVDIANDARVIIGQCKNLYTYLWQLTKAKDKRLTELEMEIIAATLPHTELFDKSKINYILEHKNELVLKPVYGRYSIDVFIGSLHTEEEWKKSVQYVLESGKDFIIQEFCEIKPSDSYYTPDGKFVIPTKAFANIGCFIFDNELSGCCIRWSGDYLTTDDYTWITPIGIKSDAVKINSAALDEKQRKKLWNKITERAMFEADFTGRYVKNFEYVGLDYITLEKNKYEELKEATSKMASIMHKTQSLLYNNIDYFADILGIENLKEILKYKFTEEFVFLARMDWAIDFSGNLKLLEINSETPAGLIESLYIDNIMKAELNINKSSANEELKSKIIKQFTKIMEDYSKVHSIKTIGILSSTYYEDWYTTNTLYKTLKELPFEFVVGTIYDCTVSDSGKISLFNKELDAVYRYYPLDWFDLEGMTDLKEALKNTLSINPTHTIISQSKAFFAVMYEFLNQGFYNEEESRLITKYIPKTSLDVEKLETYDYIVKPILSREGRGIDLAFELKDIPDENHIYQGRVHTLNVDYTVHDNIDKFQDVLYPIFGAYVTGTEFAGIYTRLGKFVTQNLCIYTPAFIE</sequence>
<dbReference type="Proteomes" id="UP000632377">
    <property type="component" value="Unassembled WGS sequence"/>
</dbReference>
<reference evidence="8 9" key="1">
    <citation type="submission" date="2021-01" db="EMBL/GenBank/DDBJ databases">
        <title>Genome public.</title>
        <authorList>
            <person name="Liu C."/>
            <person name="Sun Q."/>
        </authorList>
    </citation>
    <scope>NUCLEOTIDE SEQUENCE [LARGE SCALE GENOMIC DNA]</scope>
    <source>
        <strain evidence="8 9">YIM B02515</strain>
    </source>
</reference>
<name>A0ABS1T5M2_9CLOT</name>
<dbReference type="Pfam" id="PF03738">
    <property type="entry name" value="GSP_synth"/>
    <property type="match status" value="1"/>
</dbReference>
<dbReference type="Gene3D" id="3.30.1490.270">
    <property type="match status" value="1"/>
</dbReference>
<evidence type="ECO:0000256" key="3">
    <source>
        <dbReference type="ARBA" id="ARBA00022741"/>
    </source>
</evidence>
<feature type="domain" description="Circularly permuted ATP-grasp type 2" evidence="7">
    <location>
        <begin position="117"/>
        <end position="350"/>
    </location>
</feature>
<proteinExistence type="predicted"/>
<keyword evidence="9" id="KW-1185">Reference proteome</keyword>
<gene>
    <name evidence="8" type="ORF">JK636_02530</name>
</gene>
<keyword evidence="4" id="KW-0067">ATP-binding</keyword>
<evidence type="ECO:0000256" key="5">
    <source>
        <dbReference type="ARBA" id="ARBA00022842"/>
    </source>
</evidence>
<dbReference type="InterPro" id="IPR025841">
    <property type="entry name" value="CP_ATPgrasp_2"/>
</dbReference>